<sequence>MSAAADRLILGRPSSGHLGVRSLSRTAICQRHRLCRSAARAIAVPAAVNSFSDTESALASDGASTPANLPLDPPAETGVSLEAYTALKDKLMRRTKICGAFLVTYLGLVASVQAASCGAAGACGSWLYLSLVIQDCDKYTAATEPPLKAAKGIKFAPLRNVALTAAAYKQSLRPRLLVPVGLFAAFTAYRSLIEPRMGLVEAAALLAGFLSYKGALVLVLWDDNKPNFGMGGKARHDRPRLVQFPRLEDEEDEEE</sequence>
<accession>A0AAW1PYM1</accession>
<organism evidence="2 3">
    <name type="scientific">Symbiochloris irregularis</name>
    <dbReference type="NCBI Taxonomy" id="706552"/>
    <lineage>
        <taxon>Eukaryota</taxon>
        <taxon>Viridiplantae</taxon>
        <taxon>Chlorophyta</taxon>
        <taxon>core chlorophytes</taxon>
        <taxon>Trebouxiophyceae</taxon>
        <taxon>Trebouxiales</taxon>
        <taxon>Trebouxiaceae</taxon>
        <taxon>Symbiochloris</taxon>
    </lineage>
</organism>
<protein>
    <submittedName>
        <fullName evidence="2">Uncharacterized protein</fullName>
    </submittedName>
</protein>
<keyword evidence="1" id="KW-0472">Membrane</keyword>
<keyword evidence="1" id="KW-1133">Transmembrane helix</keyword>
<dbReference type="PANTHER" id="PTHR34118">
    <property type="entry name" value="NF-KAPPA-B INHIBITOR-LIKE PROTEIN-RELATED"/>
    <property type="match status" value="1"/>
</dbReference>
<reference evidence="2 3" key="1">
    <citation type="journal article" date="2024" name="Nat. Commun.">
        <title>Phylogenomics reveals the evolutionary origins of lichenization in chlorophyte algae.</title>
        <authorList>
            <person name="Puginier C."/>
            <person name="Libourel C."/>
            <person name="Otte J."/>
            <person name="Skaloud P."/>
            <person name="Haon M."/>
            <person name="Grisel S."/>
            <person name="Petersen M."/>
            <person name="Berrin J.G."/>
            <person name="Delaux P.M."/>
            <person name="Dal Grande F."/>
            <person name="Keller J."/>
        </authorList>
    </citation>
    <scope>NUCLEOTIDE SEQUENCE [LARGE SCALE GENOMIC DNA]</scope>
    <source>
        <strain evidence="2 3">SAG 2036</strain>
    </source>
</reference>
<dbReference type="Proteomes" id="UP001465755">
    <property type="component" value="Unassembled WGS sequence"/>
</dbReference>
<feature type="transmembrane region" description="Helical" evidence="1">
    <location>
        <begin position="97"/>
        <end position="129"/>
    </location>
</feature>
<keyword evidence="1" id="KW-0812">Transmembrane</keyword>
<comment type="caution">
    <text evidence="2">The sequence shown here is derived from an EMBL/GenBank/DDBJ whole genome shotgun (WGS) entry which is preliminary data.</text>
</comment>
<feature type="transmembrane region" description="Helical" evidence="1">
    <location>
        <begin position="199"/>
        <end position="221"/>
    </location>
</feature>
<keyword evidence="3" id="KW-1185">Reference proteome</keyword>
<proteinExistence type="predicted"/>
<evidence type="ECO:0000313" key="3">
    <source>
        <dbReference type="Proteomes" id="UP001465755"/>
    </source>
</evidence>
<dbReference type="PANTHER" id="PTHR34118:SF6">
    <property type="entry name" value="PROTEIN CONSERVED ONLY IN THE GREEN LINEAGE 160, CHLOROPLASTIC"/>
    <property type="match status" value="1"/>
</dbReference>
<name>A0AAW1PYM1_9CHLO</name>
<dbReference type="AlphaFoldDB" id="A0AAW1PYM1"/>
<dbReference type="EMBL" id="JALJOQ010000004">
    <property type="protein sequence ID" value="KAK9813500.1"/>
    <property type="molecule type" value="Genomic_DNA"/>
</dbReference>
<feature type="transmembrane region" description="Helical" evidence="1">
    <location>
        <begin position="176"/>
        <end position="192"/>
    </location>
</feature>
<evidence type="ECO:0000313" key="2">
    <source>
        <dbReference type="EMBL" id="KAK9813500.1"/>
    </source>
</evidence>
<gene>
    <name evidence="2" type="ORF">WJX73_002707</name>
</gene>
<evidence type="ECO:0000256" key="1">
    <source>
        <dbReference type="SAM" id="Phobius"/>
    </source>
</evidence>